<dbReference type="InterPro" id="IPR036390">
    <property type="entry name" value="WH_DNA-bd_sf"/>
</dbReference>
<keyword evidence="2" id="KW-1185">Reference proteome</keyword>
<dbReference type="EMBL" id="QFFI01000014">
    <property type="protein sequence ID" value="PWG62952.1"/>
    <property type="molecule type" value="Genomic_DNA"/>
</dbReference>
<dbReference type="InterPro" id="IPR036388">
    <property type="entry name" value="WH-like_DNA-bd_sf"/>
</dbReference>
<dbReference type="OrthoDB" id="8537236at2"/>
<dbReference type="RefSeq" id="WP_109678701.1">
    <property type="nucleotide sequence ID" value="NZ_CP086615.1"/>
</dbReference>
<dbReference type="Gene3D" id="1.10.10.10">
    <property type="entry name" value="Winged helix-like DNA-binding domain superfamily/Winged helix DNA-binding domain"/>
    <property type="match status" value="1"/>
</dbReference>
<dbReference type="SUPFAM" id="SSF46785">
    <property type="entry name" value="Winged helix' DNA-binding domain"/>
    <property type="match status" value="1"/>
</dbReference>
<dbReference type="NCBIfam" id="TIGR04176">
    <property type="entry name" value="MarR_EPS"/>
    <property type="match status" value="1"/>
</dbReference>
<dbReference type="AlphaFoldDB" id="A0A2U2N1J2"/>
<protein>
    <submittedName>
        <fullName evidence="1">MarR family EPS-associated transcriptional regulator</fullName>
    </submittedName>
</protein>
<reference evidence="1 2" key="1">
    <citation type="submission" date="2018-05" db="EMBL/GenBank/DDBJ databases">
        <title>Spiribacter halobius sp. nov., a moderately halophilic bacterium isolated from marine solar saltern.</title>
        <authorList>
            <person name="Zheng W.-S."/>
            <person name="Lu D.-C."/>
            <person name="Du Z.-J."/>
        </authorList>
    </citation>
    <scope>NUCLEOTIDE SEQUENCE [LARGE SCALE GENOMIC DNA]</scope>
    <source>
        <strain evidence="1 2">E85</strain>
    </source>
</reference>
<evidence type="ECO:0000313" key="2">
    <source>
        <dbReference type="Proteomes" id="UP000245474"/>
    </source>
</evidence>
<gene>
    <name evidence="1" type="ORF">DEM34_10150</name>
</gene>
<name>A0A2U2N1J2_9GAMM</name>
<evidence type="ECO:0000313" key="1">
    <source>
        <dbReference type="EMBL" id="PWG62952.1"/>
    </source>
</evidence>
<proteinExistence type="predicted"/>
<accession>A0A2U2N1J2</accession>
<dbReference type="Proteomes" id="UP000245474">
    <property type="component" value="Unassembled WGS sequence"/>
</dbReference>
<dbReference type="InterPro" id="IPR026433">
    <property type="entry name" value="MarR_EPS"/>
</dbReference>
<comment type="caution">
    <text evidence="1">The sequence shown here is derived from an EMBL/GenBank/DDBJ whole genome shotgun (WGS) entry which is preliminary data.</text>
</comment>
<sequence>MPLPESLSLAALRALEKNPDLTQRQLARELGVSLGRTNYCVQALVSKGWVKAGNFRRSDNKRAYLYKLTPAGLTEKARLATRFLRAKEQEYSELVNEIEQLRAEVAASKGFGDGGIE</sequence>
<dbReference type="Pfam" id="PF13412">
    <property type="entry name" value="HTH_24"/>
    <property type="match status" value="1"/>
</dbReference>
<organism evidence="1 2">
    <name type="scientific">Sediminicurvatus halobius</name>
    <dbReference type="NCBI Taxonomy" id="2182432"/>
    <lineage>
        <taxon>Bacteria</taxon>
        <taxon>Pseudomonadati</taxon>
        <taxon>Pseudomonadota</taxon>
        <taxon>Gammaproteobacteria</taxon>
        <taxon>Chromatiales</taxon>
        <taxon>Ectothiorhodospiraceae</taxon>
        <taxon>Sediminicurvatus</taxon>
    </lineage>
</organism>